<feature type="transmembrane region" description="Helical" evidence="6">
    <location>
        <begin position="63"/>
        <end position="92"/>
    </location>
</feature>
<dbReference type="RefSeq" id="WP_123658952.1">
    <property type="nucleotide sequence ID" value="NZ_AYKG01000045.1"/>
</dbReference>
<comment type="similarity">
    <text evidence="2">Belongs to the purine-cytosine permease (2.A.39) family.</text>
</comment>
<organism evidence="7 8">
    <name type="scientific">Salinisphaera japonica YTM-1</name>
    <dbReference type="NCBI Taxonomy" id="1209778"/>
    <lineage>
        <taxon>Bacteria</taxon>
        <taxon>Pseudomonadati</taxon>
        <taxon>Pseudomonadota</taxon>
        <taxon>Gammaproteobacteria</taxon>
        <taxon>Salinisphaerales</taxon>
        <taxon>Salinisphaeraceae</taxon>
        <taxon>Salinisphaera</taxon>
    </lineage>
</organism>
<accession>A0A423PJ25</accession>
<evidence type="ECO:0000256" key="5">
    <source>
        <dbReference type="ARBA" id="ARBA00023136"/>
    </source>
</evidence>
<dbReference type="FunCoup" id="A0A423PJ25">
    <property type="interactions" value="150"/>
</dbReference>
<evidence type="ECO:0000256" key="1">
    <source>
        <dbReference type="ARBA" id="ARBA00004141"/>
    </source>
</evidence>
<feature type="transmembrane region" description="Helical" evidence="6">
    <location>
        <begin position="438"/>
        <end position="458"/>
    </location>
</feature>
<proteinExistence type="inferred from homology"/>
<dbReference type="AlphaFoldDB" id="A0A423PJ25"/>
<dbReference type="InterPro" id="IPR045225">
    <property type="entry name" value="Uracil/uridine/allantoin_perm"/>
</dbReference>
<dbReference type="InParanoid" id="A0A423PJ25"/>
<feature type="transmembrane region" description="Helical" evidence="6">
    <location>
        <begin position="127"/>
        <end position="153"/>
    </location>
</feature>
<dbReference type="EMBL" id="AYKG01000045">
    <property type="protein sequence ID" value="ROO25591.1"/>
    <property type="molecule type" value="Genomic_DNA"/>
</dbReference>
<evidence type="ECO:0000256" key="4">
    <source>
        <dbReference type="ARBA" id="ARBA00022989"/>
    </source>
</evidence>
<feature type="transmembrane region" description="Helical" evidence="6">
    <location>
        <begin position="279"/>
        <end position="300"/>
    </location>
</feature>
<feature type="transmembrane region" description="Helical" evidence="6">
    <location>
        <begin position="361"/>
        <end position="378"/>
    </location>
</feature>
<dbReference type="Proteomes" id="UP000285310">
    <property type="component" value="Unassembled WGS sequence"/>
</dbReference>
<keyword evidence="8" id="KW-1185">Reference proteome</keyword>
<comment type="caution">
    <text evidence="7">The sequence shown here is derived from an EMBL/GenBank/DDBJ whole genome shotgun (WGS) entry which is preliminary data.</text>
</comment>
<dbReference type="CDD" id="cd11555">
    <property type="entry name" value="SLC-NCS1sbd_u1"/>
    <property type="match status" value="1"/>
</dbReference>
<dbReference type="PANTHER" id="PTHR30618">
    <property type="entry name" value="NCS1 FAMILY PURINE/PYRIMIDINE TRANSPORTER"/>
    <property type="match status" value="1"/>
</dbReference>
<protein>
    <submittedName>
        <fullName evidence="7">Nitrate reductase</fullName>
    </submittedName>
</protein>
<evidence type="ECO:0000313" key="8">
    <source>
        <dbReference type="Proteomes" id="UP000285310"/>
    </source>
</evidence>
<sequence length="500" mass="53319">MSAAHPDAALAGARPTASADVFPSPRLYNNDLAPVSRNNRPWRAYHVFTLWANDVHSLGNYTFAIGLFALGLGAWQILLTFALGAAALFVMLTLSGFVGERTGVPFPVLGRIAFGIRGGRIPAIARGVVAIVWFGIQTYLAAAVLGVLLLTLFPPLAALEAREVLGLSLLGWASFALLWAVQVAIVSRGMAMVRRYVAFAGPIILVTMLSLAAWVFTRADYTIATSIDAPLTGVAMWQKIGAGAALWVVIYGTFALNFCDFTRCAASPAAIVRGNFVGILLNMMVFAAIVIVLAGAQFAIDGRIIQSPADIVATIPDTGWRIAASLSLVVLTIAVNLVANFVAPIYMLADLAPRVLNFKRAGLVSALIGVVILPWNLYNSPLVIEYFLGGLGAVLGPFFGVIMTDYWWVRRARVNVPDLYSTATSGDYHYRAGINPRALAALLPAALIAVAISLLPMFAAAAGFSWFIGAVIAGLLHALFMPRRVSYRQQDGEAIARDGV</sequence>
<feature type="transmembrane region" description="Helical" evidence="6">
    <location>
        <begin position="197"/>
        <end position="216"/>
    </location>
</feature>
<feature type="transmembrane region" description="Helical" evidence="6">
    <location>
        <begin position="236"/>
        <end position="258"/>
    </location>
</feature>
<comment type="subcellular location">
    <subcellularLocation>
        <location evidence="1">Membrane</location>
        <topology evidence="1">Multi-pass membrane protein</topology>
    </subcellularLocation>
</comment>
<keyword evidence="5 6" id="KW-0472">Membrane</keyword>
<dbReference type="GO" id="GO:0015205">
    <property type="term" value="F:nucleobase transmembrane transporter activity"/>
    <property type="evidence" value="ECO:0007669"/>
    <property type="project" value="TreeGrafter"/>
</dbReference>
<feature type="transmembrane region" description="Helical" evidence="6">
    <location>
        <begin position="165"/>
        <end position="185"/>
    </location>
</feature>
<dbReference type="InterPro" id="IPR001248">
    <property type="entry name" value="Pur-cyt_permease"/>
</dbReference>
<dbReference type="GO" id="GO:0005886">
    <property type="term" value="C:plasma membrane"/>
    <property type="evidence" value="ECO:0007669"/>
    <property type="project" value="TreeGrafter"/>
</dbReference>
<evidence type="ECO:0000256" key="2">
    <source>
        <dbReference type="ARBA" id="ARBA00008974"/>
    </source>
</evidence>
<keyword evidence="4 6" id="KW-1133">Transmembrane helix</keyword>
<keyword evidence="3 6" id="KW-0812">Transmembrane</keyword>
<feature type="transmembrane region" description="Helical" evidence="6">
    <location>
        <begin position="464"/>
        <end position="481"/>
    </location>
</feature>
<dbReference type="Pfam" id="PF02133">
    <property type="entry name" value="Transp_cyt_pur"/>
    <property type="match status" value="1"/>
</dbReference>
<gene>
    <name evidence="7" type="ORF">SAJA_12380</name>
</gene>
<evidence type="ECO:0000256" key="6">
    <source>
        <dbReference type="SAM" id="Phobius"/>
    </source>
</evidence>
<feature type="transmembrane region" description="Helical" evidence="6">
    <location>
        <begin position="320"/>
        <end position="349"/>
    </location>
</feature>
<dbReference type="Gene3D" id="1.10.4160.10">
    <property type="entry name" value="Hydantoin permease"/>
    <property type="match status" value="1"/>
</dbReference>
<dbReference type="PANTHER" id="PTHR30618:SF6">
    <property type="entry name" value="NCS1 FAMILY NUCLEOBASE:CATION SYMPORTER-1"/>
    <property type="match status" value="1"/>
</dbReference>
<reference evidence="7 8" key="1">
    <citation type="submission" date="2013-10" db="EMBL/GenBank/DDBJ databases">
        <title>Salinisphaera japonica YTM-1 Genome Sequencing.</title>
        <authorList>
            <person name="Lai Q."/>
            <person name="Li C."/>
            <person name="Shao Z."/>
        </authorList>
    </citation>
    <scope>NUCLEOTIDE SEQUENCE [LARGE SCALE GENOMIC DNA]</scope>
    <source>
        <strain evidence="7 8">YTM-1</strain>
    </source>
</reference>
<evidence type="ECO:0000313" key="7">
    <source>
        <dbReference type="EMBL" id="ROO25591.1"/>
    </source>
</evidence>
<feature type="transmembrane region" description="Helical" evidence="6">
    <location>
        <begin position="384"/>
        <end position="403"/>
    </location>
</feature>
<name>A0A423PJ25_9GAMM</name>
<evidence type="ECO:0000256" key="3">
    <source>
        <dbReference type="ARBA" id="ARBA00022692"/>
    </source>
</evidence>
<dbReference type="OrthoDB" id="9780088at2"/>